<evidence type="ECO:0000313" key="2">
    <source>
        <dbReference type="Proteomes" id="UP001238334"/>
    </source>
</evidence>
<dbReference type="EMBL" id="CP127247">
    <property type="protein sequence ID" value="WIY27268.1"/>
    <property type="molecule type" value="Genomic_DNA"/>
</dbReference>
<gene>
    <name evidence="1" type="ORF">QPJ95_10295</name>
</gene>
<name>A0A9Y2L2S6_9RHOB</name>
<dbReference type="KEGG" id="ppso:QPJ95_10295"/>
<dbReference type="RefSeq" id="WP_270920012.1">
    <property type="nucleotide sequence ID" value="NZ_CP127247.1"/>
</dbReference>
<dbReference type="Proteomes" id="UP001238334">
    <property type="component" value="Chromosome"/>
</dbReference>
<proteinExistence type="predicted"/>
<sequence>MWIDILNAILEPQRYQANFAVFERLVALVSEGQVVVPVFYSSIFETYKMKNADRREALSRVLATISLGRVMVSPQTRRKVEMRKVLYSKLGFSLSPDRPMWFLTDRFWEAAGEAGDFPVSTEMLDVISQQPSEALFSFLNIGDEDFRNAAVDRYNEKSRELLCQIQARRERLLSVTKSMRRRTLSALTLLDTQDDLLGEAAAIGLTKKDLLNHGGAFMKDFVLKVPCSHISVELGLKLEAESALLSTHDFHDVNFMSAALPYADIVVTEKPFANRARQAGLEKMYPAKIVTSLPPLLDLI</sequence>
<dbReference type="AlphaFoldDB" id="A0A9Y2L2S6"/>
<reference evidence="1 2" key="1">
    <citation type="submission" date="2023-06" db="EMBL/GenBank/DDBJ databases">
        <title>Parasedimentitalea psychrophila sp. nov., a psychrophilic bacterium isolated from deep-sea sediment.</title>
        <authorList>
            <person name="Li A."/>
        </authorList>
    </citation>
    <scope>NUCLEOTIDE SEQUENCE [LARGE SCALE GENOMIC DNA]</scope>
    <source>
        <strain evidence="1 2">QS115</strain>
    </source>
</reference>
<evidence type="ECO:0000313" key="1">
    <source>
        <dbReference type="EMBL" id="WIY27268.1"/>
    </source>
</evidence>
<organism evidence="1 2">
    <name type="scientific">Parasedimentitalea psychrophila</name>
    <dbReference type="NCBI Taxonomy" id="2997337"/>
    <lineage>
        <taxon>Bacteria</taxon>
        <taxon>Pseudomonadati</taxon>
        <taxon>Pseudomonadota</taxon>
        <taxon>Alphaproteobacteria</taxon>
        <taxon>Rhodobacterales</taxon>
        <taxon>Paracoccaceae</taxon>
        <taxon>Parasedimentitalea</taxon>
    </lineage>
</organism>
<keyword evidence="2" id="KW-1185">Reference proteome</keyword>
<protein>
    <submittedName>
        <fullName evidence="1">Uncharacterized protein</fullName>
    </submittedName>
</protein>
<accession>A0A9Y2L2S6</accession>